<protein>
    <recommendedName>
        <fullName evidence="5">Intimal thickness related receptor IRP domain-containing protein</fullName>
    </recommendedName>
</protein>
<comment type="caution">
    <text evidence="3">The sequence shown here is derived from an EMBL/GenBank/DDBJ whole genome shotgun (WGS) entry which is preliminary data.</text>
</comment>
<evidence type="ECO:0008006" key="5">
    <source>
        <dbReference type="Google" id="ProtNLM"/>
    </source>
</evidence>
<keyword evidence="1" id="KW-1133">Transmembrane helix</keyword>
<evidence type="ECO:0000256" key="2">
    <source>
        <dbReference type="SAM" id="SignalP"/>
    </source>
</evidence>
<feature type="chain" id="PRO_5012701260" description="Intimal thickness related receptor IRP domain-containing protein" evidence="2">
    <location>
        <begin position="18"/>
        <end position="420"/>
    </location>
</feature>
<evidence type="ECO:0000313" key="4">
    <source>
        <dbReference type="Proteomes" id="UP000179807"/>
    </source>
</evidence>
<feature type="signal peptide" evidence="2">
    <location>
        <begin position="1"/>
        <end position="17"/>
    </location>
</feature>
<keyword evidence="2" id="KW-0732">Signal</keyword>
<organism evidence="3 4">
    <name type="scientific">Tritrichomonas foetus</name>
    <dbReference type="NCBI Taxonomy" id="1144522"/>
    <lineage>
        <taxon>Eukaryota</taxon>
        <taxon>Metamonada</taxon>
        <taxon>Parabasalia</taxon>
        <taxon>Tritrichomonadida</taxon>
        <taxon>Tritrichomonadidae</taxon>
        <taxon>Tritrichomonas</taxon>
    </lineage>
</organism>
<dbReference type="GeneID" id="94843614"/>
<feature type="transmembrane region" description="Helical" evidence="1">
    <location>
        <begin position="183"/>
        <end position="205"/>
    </location>
</feature>
<accession>A0A1J4JM76</accession>
<dbReference type="AlphaFoldDB" id="A0A1J4JM76"/>
<dbReference type="VEuPathDB" id="TrichDB:TRFO_33141"/>
<keyword evidence="1" id="KW-0812">Transmembrane</keyword>
<proteinExistence type="predicted"/>
<dbReference type="RefSeq" id="XP_068353361.1">
    <property type="nucleotide sequence ID" value="XM_068508910.1"/>
</dbReference>
<evidence type="ECO:0000256" key="1">
    <source>
        <dbReference type="SAM" id="Phobius"/>
    </source>
</evidence>
<sequence>MLFSFLFVFIRAQHSRSIYSSFNSECRLLNFGFQANGEFDLEINSSIPSYFAGYLISTQETDHSTTLISKTCQNFNPSTNSPYIDGQKFHIAAVNFSSGPNATYYHWRGSVPLKSVYSLYLINCNSNRSTFSIESQFTNPESYLDTRDEIILHIYLVFAFVYFIVSAIWWVNAAIFTNFRVPLHTIFLLLPMIRCLILMLTSSLWGDLRLTDRENIPKRRLIFALNFIYYTVMFNGIAFASAGFCIFRQKIHWKDSFEIIISSICLTFGILLVPYIQDIQQAFLIMAIVVFSVLWYLKQSIVSMIIVTQLMHQMKEPQVVAKVKLAHRFAMCSFSTIAATIIISIYAAAIDSRKSLCASLLEIGLIVNSILQLKFFLFRKQYYGESRNDEYVIKIVKPKTFVEPNGTQMVLLVQKIVVNV</sequence>
<feature type="transmembrane region" description="Helical" evidence="1">
    <location>
        <begin position="259"/>
        <end position="276"/>
    </location>
</feature>
<dbReference type="EMBL" id="MLAK01000965">
    <property type="protein sequence ID" value="OHT00225.1"/>
    <property type="molecule type" value="Genomic_DNA"/>
</dbReference>
<feature type="transmembrane region" description="Helical" evidence="1">
    <location>
        <begin position="150"/>
        <end position="171"/>
    </location>
</feature>
<name>A0A1J4JM76_9EUKA</name>
<gene>
    <name evidence="3" type="ORF">TRFO_33141</name>
</gene>
<feature type="transmembrane region" description="Helical" evidence="1">
    <location>
        <begin position="227"/>
        <end position="247"/>
    </location>
</feature>
<feature type="transmembrane region" description="Helical" evidence="1">
    <location>
        <begin position="356"/>
        <end position="377"/>
    </location>
</feature>
<feature type="transmembrane region" description="Helical" evidence="1">
    <location>
        <begin position="282"/>
        <end position="308"/>
    </location>
</feature>
<evidence type="ECO:0000313" key="3">
    <source>
        <dbReference type="EMBL" id="OHT00225.1"/>
    </source>
</evidence>
<reference evidence="3" key="1">
    <citation type="submission" date="2016-10" db="EMBL/GenBank/DDBJ databases">
        <authorList>
            <person name="Benchimol M."/>
            <person name="Almeida L.G."/>
            <person name="Vasconcelos A.T."/>
            <person name="Perreira-Neves A."/>
            <person name="Rosa I.A."/>
            <person name="Tasca T."/>
            <person name="Bogo M.R."/>
            <person name="de Souza W."/>
        </authorList>
    </citation>
    <scope>NUCLEOTIDE SEQUENCE [LARGE SCALE GENOMIC DNA]</scope>
    <source>
        <strain evidence="3">K</strain>
    </source>
</reference>
<dbReference type="Proteomes" id="UP000179807">
    <property type="component" value="Unassembled WGS sequence"/>
</dbReference>
<keyword evidence="1" id="KW-0472">Membrane</keyword>
<keyword evidence="4" id="KW-1185">Reference proteome</keyword>
<feature type="transmembrane region" description="Helical" evidence="1">
    <location>
        <begin position="329"/>
        <end position="350"/>
    </location>
</feature>